<dbReference type="GeneID" id="1472356"/>
<sequence length="653" mass="74500">MPSENKCADLFKELRWSDLQDWAGGKATAKGIAYQEEGRVKELKRTPTGSLVARVEGTKEYFTEIFLENGKLSSICTCPVGHDCKHGVAAVLEYLELAEQGEEAPLASEEDPFVIRARKGYTEAETESEEPSAGALREYLEQLTKRELIEILVAFAEKDALLGRYLRDRQNLAAEDVGEIIGEVYSELDELLEETGYSAYENYEIDLPDFLNVQIGLESLLDSGYSDELLDIGKELMDRYEKIAEYDEEGEIGTKISFCMDVVFEALFRSSLPAHEKMLYMLEIELRDNYNILNEHAFWEEDYTSEEWELFAEALKVKLQEVEEEKNSLYSPPWQRDYAVDRLIDALGKAGLSEEIIPTCEREAEKTGNYIRLVELLLDSGEKKKAEEWLYRGIKKTREYQPGTARQLFQTLFELKEEEGNWLFATALEAEEFFRAPHTASYPGMQKAARNAGVWKEVREAALKYLKTGELPAGQAKAGKAESKEEKSKEEISGKEEFSILPGILPKTGLLEAGSIHKIRTPALDLLIEIAIQEEDPEEVAHWYEELKKSGAEAESYWKSISENKIANAVKEKYPEIALKIWKKLAERLISETKVSSYEEASPYLRKIKETLEARGEKEAWEAYLSEIKEVNKRKKRLLEILDRLGADRIIGE</sequence>
<dbReference type="PROSITE" id="PS50966">
    <property type="entry name" value="ZF_SWIM"/>
    <property type="match status" value="1"/>
</dbReference>
<dbReference type="Proteomes" id="UP000600774">
    <property type="component" value="Unassembled WGS sequence"/>
</dbReference>
<keyword evidence="1" id="KW-0863">Zinc-finger</keyword>
<dbReference type="RefSeq" id="WP_011020515.1">
    <property type="nucleotide sequence ID" value="NZ_DUJU01000126.1"/>
</dbReference>
<keyword evidence="1" id="KW-0479">Metal-binding</keyword>
<accession>A0A832SK47</accession>
<name>A0A832SK47_9EURY</name>
<reference evidence="3" key="1">
    <citation type="journal article" date="2020" name="bioRxiv">
        <title>A rank-normalized archaeal taxonomy based on genome phylogeny resolves widespread incomplete and uneven classifications.</title>
        <authorList>
            <person name="Rinke C."/>
            <person name="Chuvochina M."/>
            <person name="Mussig A.J."/>
            <person name="Chaumeil P.-A."/>
            <person name="Waite D.W."/>
            <person name="Whitman W.B."/>
            <person name="Parks D.H."/>
            <person name="Hugenholtz P."/>
        </authorList>
    </citation>
    <scope>NUCLEOTIDE SEQUENCE</scope>
    <source>
        <strain evidence="3">UBA8876</strain>
    </source>
</reference>
<evidence type="ECO:0000313" key="3">
    <source>
        <dbReference type="EMBL" id="HIH94522.1"/>
    </source>
</evidence>
<evidence type="ECO:0000259" key="2">
    <source>
        <dbReference type="PROSITE" id="PS50966"/>
    </source>
</evidence>
<organism evidence="3 4">
    <name type="scientific">Methanosarcina acetivorans</name>
    <dbReference type="NCBI Taxonomy" id="2214"/>
    <lineage>
        <taxon>Archaea</taxon>
        <taxon>Methanobacteriati</taxon>
        <taxon>Methanobacteriota</taxon>
        <taxon>Stenosarchaea group</taxon>
        <taxon>Methanomicrobia</taxon>
        <taxon>Methanosarcinales</taxon>
        <taxon>Methanosarcinaceae</taxon>
        <taxon>Methanosarcina</taxon>
    </lineage>
</organism>
<evidence type="ECO:0000313" key="4">
    <source>
        <dbReference type="Proteomes" id="UP000600774"/>
    </source>
</evidence>
<dbReference type="EMBL" id="DUJU01000126">
    <property type="protein sequence ID" value="HIH94522.1"/>
    <property type="molecule type" value="Genomic_DNA"/>
</dbReference>
<gene>
    <name evidence="3" type="ORF">HA338_10995</name>
</gene>
<protein>
    <submittedName>
        <fullName evidence="3">SWIM zinc finger domain-containing protein</fullName>
    </submittedName>
</protein>
<feature type="domain" description="SWIM-type" evidence="2">
    <location>
        <begin position="61"/>
        <end position="95"/>
    </location>
</feature>
<dbReference type="InterPro" id="IPR007527">
    <property type="entry name" value="Znf_SWIM"/>
</dbReference>
<dbReference type="OMA" id="PNGHTHL"/>
<evidence type="ECO:0000256" key="1">
    <source>
        <dbReference type="PROSITE-ProRule" id="PRU00325"/>
    </source>
</evidence>
<proteinExistence type="predicted"/>
<comment type="caution">
    <text evidence="3">The sequence shown here is derived from an EMBL/GenBank/DDBJ whole genome shotgun (WGS) entry which is preliminary data.</text>
</comment>
<keyword evidence="1" id="KW-0862">Zinc</keyword>
<dbReference type="AlphaFoldDB" id="A0A832SK47"/>
<dbReference type="GO" id="GO:0008270">
    <property type="term" value="F:zinc ion binding"/>
    <property type="evidence" value="ECO:0007669"/>
    <property type="project" value="UniProtKB-KW"/>
</dbReference>